<sequence length="80" mass="9067">MRMDKQGQEMFAQFILQRVQEGKEDEAKAVLADNFRKQDEGSFAKDDVEGFIPKMLSLLKPDKVAEVQAVVAQFSGNFNK</sequence>
<evidence type="ECO:0000313" key="1">
    <source>
        <dbReference type="EMBL" id="QHT60983.1"/>
    </source>
</evidence>
<accession>A0A6C0FZN6</accession>
<proteinExistence type="predicted"/>
<dbReference type="EMBL" id="CP048209">
    <property type="protein sequence ID" value="QHT60983.1"/>
    <property type="molecule type" value="Genomic_DNA"/>
</dbReference>
<keyword evidence="2" id="KW-1185">Reference proteome</keyword>
<gene>
    <name evidence="1" type="ORF">GXP70_14185</name>
</gene>
<dbReference type="AlphaFoldDB" id="A0A6C0FZN6"/>
<dbReference type="Proteomes" id="UP000476064">
    <property type="component" value="Chromosome"/>
</dbReference>
<name>A0A6C0FZN6_9BACL</name>
<reference evidence="1 2" key="1">
    <citation type="submission" date="2020-01" db="EMBL/GenBank/DDBJ databases">
        <title>Paenibacillus sp. nov., isolated from tomato rhizosphere.</title>
        <authorList>
            <person name="Weon H.-Y."/>
            <person name="Lee S.A."/>
        </authorList>
    </citation>
    <scope>NUCLEOTIDE SEQUENCE [LARGE SCALE GENOMIC DNA]</scope>
    <source>
        <strain evidence="1 2">12200R-189</strain>
    </source>
</reference>
<dbReference type="KEGG" id="plyc:GXP70_14185"/>
<organism evidence="1 2">
    <name type="scientific">Paenibacillus lycopersici</name>
    <dbReference type="NCBI Taxonomy" id="2704462"/>
    <lineage>
        <taxon>Bacteria</taxon>
        <taxon>Bacillati</taxon>
        <taxon>Bacillota</taxon>
        <taxon>Bacilli</taxon>
        <taxon>Bacillales</taxon>
        <taxon>Paenibacillaceae</taxon>
        <taxon>Paenibacillus</taxon>
    </lineage>
</organism>
<protein>
    <submittedName>
        <fullName evidence="1">Uncharacterized protein</fullName>
    </submittedName>
</protein>
<evidence type="ECO:0000313" key="2">
    <source>
        <dbReference type="Proteomes" id="UP000476064"/>
    </source>
</evidence>